<accession>K9HPN3</accession>
<dbReference type="AlphaFoldDB" id="K9HPN3"/>
<dbReference type="EMBL" id="ANHY01000004">
    <property type="protein sequence ID" value="EKV32228.1"/>
    <property type="molecule type" value="Genomic_DNA"/>
</dbReference>
<dbReference type="Pfam" id="PF09608">
    <property type="entry name" value="Alph_Pro_TM"/>
    <property type="match status" value="1"/>
</dbReference>
<organism evidence="2 3">
    <name type="scientific">Caenispirillum salinarum AK4</name>
    <dbReference type="NCBI Taxonomy" id="1238182"/>
    <lineage>
        <taxon>Bacteria</taxon>
        <taxon>Pseudomonadati</taxon>
        <taxon>Pseudomonadota</taxon>
        <taxon>Alphaproteobacteria</taxon>
        <taxon>Rhodospirillales</taxon>
        <taxon>Novispirillaceae</taxon>
        <taxon>Caenispirillum</taxon>
    </lineage>
</organism>
<keyword evidence="1" id="KW-0812">Transmembrane</keyword>
<keyword evidence="3" id="KW-1185">Reference proteome</keyword>
<comment type="caution">
    <text evidence="2">The sequence shown here is derived from an EMBL/GenBank/DDBJ whole genome shotgun (WGS) entry which is preliminary data.</text>
</comment>
<gene>
    <name evidence="2" type="ORF">C882_3292</name>
</gene>
<evidence type="ECO:0000313" key="2">
    <source>
        <dbReference type="EMBL" id="EKV32228.1"/>
    </source>
</evidence>
<dbReference type="RefSeq" id="WP_009539489.1">
    <property type="nucleotide sequence ID" value="NZ_ANHY01000004.1"/>
</dbReference>
<keyword evidence="1" id="KW-0472">Membrane</keyword>
<protein>
    <recommendedName>
        <fullName evidence="4">Transmembrane protein</fullName>
    </recommendedName>
</protein>
<name>K9HPN3_9PROT</name>
<sequence length="278" mass="30361">MTQGTDRHRPTEPMPRRFAAFRRLSPLRAAATAACVALSLWLGAMAAKAVEQPLVADLSKHLVAITTGFAGTDVLLFGATDAPGDVVLVVRGPEQEVVVRRKDKLAGVIWANVESVTFEGVPSFYKIAASRPLLDFLPPELRERHRIGFRHLDFRAPGTEGMAPAAREAFREALVRLKVDTGLYQEREGGVRTLANRLFRSELYFPSNVPTGTYMVEVYLVRDGEVVSAEITPLVISKVGIGAEIFHFAYTQSVLYGLAAILVAVAAGWLAGLVFRKT</sequence>
<dbReference type="PATRIC" id="fig|1238182.3.peg.1040"/>
<evidence type="ECO:0000256" key="1">
    <source>
        <dbReference type="SAM" id="Phobius"/>
    </source>
</evidence>
<evidence type="ECO:0008006" key="4">
    <source>
        <dbReference type="Google" id="ProtNLM"/>
    </source>
</evidence>
<keyword evidence="1" id="KW-1133">Transmembrane helix</keyword>
<dbReference type="Proteomes" id="UP000009881">
    <property type="component" value="Unassembled WGS sequence"/>
</dbReference>
<dbReference type="InterPro" id="IPR019088">
    <property type="entry name" value="CHP02186-rel_TM"/>
</dbReference>
<dbReference type="eggNOG" id="ENOG50315WQ">
    <property type="taxonomic scope" value="Bacteria"/>
</dbReference>
<evidence type="ECO:0000313" key="3">
    <source>
        <dbReference type="Proteomes" id="UP000009881"/>
    </source>
</evidence>
<dbReference type="STRING" id="1238182.C882_3292"/>
<proteinExistence type="predicted"/>
<reference evidence="2 3" key="1">
    <citation type="journal article" date="2013" name="Genome Announc.">
        <title>Draft Genome Sequence of an Alphaproteobacterium, Caenispirillum salinarum AK4(T), Isolated from a Solar Saltern.</title>
        <authorList>
            <person name="Khatri I."/>
            <person name="Singh A."/>
            <person name="Korpole S."/>
            <person name="Pinnaka A.K."/>
            <person name="Subramanian S."/>
        </authorList>
    </citation>
    <scope>NUCLEOTIDE SEQUENCE [LARGE SCALE GENOMIC DNA]</scope>
    <source>
        <strain evidence="2 3">AK4</strain>
    </source>
</reference>
<feature type="transmembrane region" description="Helical" evidence="1">
    <location>
        <begin position="254"/>
        <end position="275"/>
    </location>
</feature>